<feature type="coiled-coil region" evidence="1">
    <location>
        <begin position="36"/>
        <end position="63"/>
    </location>
</feature>
<dbReference type="Proteomes" id="UP000036771">
    <property type="component" value="Unassembled WGS sequence"/>
</dbReference>
<dbReference type="SUPFAM" id="SSF46785">
    <property type="entry name" value="Winged helix' DNA-binding domain"/>
    <property type="match status" value="1"/>
</dbReference>
<accession>A0A0K8MEU7</accession>
<protein>
    <submittedName>
        <fullName evidence="2">Uncharacterized protein</fullName>
    </submittedName>
</protein>
<organism evidence="2 3">
    <name type="scientific">Caedimonas varicaedens</name>
    <dbReference type="NCBI Taxonomy" id="1629334"/>
    <lineage>
        <taxon>Bacteria</taxon>
        <taxon>Pseudomonadati</taxon>
        <taxon>Pseudomonadota</taxon>
        <taxon>Alphaproteobacteria</taxon>
        <taxon>Holosporales</taxon>
        <taxon>Caedimonadaceae</taxon>
        <taxon>Caedimonas</taxon>
    </lineage>
</organism>
<keyword evidence="3" id="KW-1185">Reference proteome</keyword>
<evidence type="ECO:0000313" key="3">
    <source>
        <dbReference type="Proteomes" id="UP000036771"/>
    </source>
</evidence>
<comment type="caution">
    <text evidence="2">The sequence shown here is derived from an EMBL/GenBank/DDBJ whole genome shotgun (WGS) entry which is preliminary data.</text>
</comment>
<evidence type="ECO:0000313" key="2">
    <source>
        <dbReference type="EMBL" id="GAO98977.1"/>
    </source>
</evidence>
<dbReference type="STRING" id="1629334.Cva_01647"/>
<name>A0A0K8MEU7_9PROT</name>
<dbReference type="EMBL" id="BBVC01000109">
    <property type="protein sequence ID" value="GAO98977.1"/>
    <property type="molecule type" value="Genomic_DNA"/>
</dbReference>
<reference evidence="2 3" key="1">
    <citation type="submission" date="2015-03" db="EMBL/GenBank/DDBJ databases">
        <title>Caedibacter varicaedens, whole genome shotgun sequence.</title>
        <authorList>
            <person name="Suzuki H."/>
            <person name="Dapper A.L."/>
            <person name="Gibson A.K."/>
            <person name="Jackson C."/>
            <person name="Lee H."/>
            <person name="Pejaver V.R."/>
            <person name="Doak T."/>
            <person name="Lynch M."/>
        </authorList>
    </citation>
    <scope>NUCLEOTIDE SEQUENCE [LARGE SCALE GENOMIC DNA]</scope>
</reference>
<evidence type="ECO:0000256" key="1">
    <source>
        <dbReference type="SAM" id="Coils"/>
    </source>
</evidence>
<keyword evidence="1" id="KW-0175">Coiled coil</keyword>
<gene>
    <name evidence="2" type="ORF">Cva_01647</name>
</gene>
<dbReference type="AlphaFoldDB" id="A0A0K8MEU7"/>
<sequence length="154" mass="18156">MFTYLQRKLGIAALNSLLEQDHREKNIQWEVVTSRWKELYQHIKQMEMQMQEQQAQLRRYTLTTNVAPPAKEVTFPKKQALFQKGNPRQSTQVFYDRLLKHLPRVRSMPIRTLTERLKCSHGRASAALYRLLAEGKVERTGKGLYRAIRTEGEK</sequence>
<dbReference type="InterPro" id="IPR036390">
    <property type="entry name" value="WH_DNA-bd_sf"/>
</dbReference>
<proteinExistence type="predicted"/>